<gene>
    <name evidence="1" type="ORF">ACFPN2_31495</name>
</gene>
<keyword evidence="2" id="KW-1185">Reference proteome</keyword>
<protein>
    <submittedName>
        <fullName evidence="1">Uncharacterized protein</fullName>
    </submittedName>
</protein>
<name>A0ABV8T2K7_9GAMM</name>
<accession>A0ABV8T2K7</accession>
<organism evidence="1 2">
    <name type="scientific">Steroidobacter flavus</name>
    <dbReference type="NCBI Taxonomy" id="1842136"/>
    <lineage>
        <taxon>Bacteria</taxon>
        <taxon>Pseudomonadati</taxon>
        <taxon>Pseudomonadota</taxon>
        <taxon>Gammaproteobacteria</taxon>
        <taxon>Steroidobacterales</taxon>
        <taxon>Steroidobacteraceae</taxon>
        <taxon>Steroidobacter</taxon>
    </lineage>
</organism>
<dbReference type="Proteomes" id="UP001595904">
    <property type="component" value="Unassembled WGS sequence"/>
</dbReference>
<proteinExistence type="predicted"/>
<evidence type="ECO:0000313" key="1">
    <source>
        <dbReference type="EMBL" id="MFC4313640.1"/>
    </source>
</evidence>
<dbReference type="RefSeq" id="WP_380604137.1">
    <property type="nucleotide sequence ID" value="NZ_JBHSDU010000015.1"/>
</dbReference>
<reference evidence="2" key="1">
    <citation type="journal article" date="2019" name="Int. J. Syst. Evol. Microbiol.">
        <title>The Global Catalogue of Microorganisms (GCM) 10K type strain sequencing project: providing services to taxonomists for standard genome sequencing and annotation.</title>
        <authorList>
            <consortium name="The Broad Institute Genomics Platform"/>
            <consortium name="The Broad Institute Genome Sequencing Center for Infectious Disease"/>
            <person name="Wu L."/>
            <person name="Ma J."/>
        </authorList>
    </citation>
    <scope>NUCLEOTIDE SEQUENCE [LARGE SCALE GENOMIC DNA]</scope>
    <source>
        <strain evidence="2">CGMCC 1.10759</strain>
    </source>
</reference>
<sequence>MEVEEALIELEKKLGIEAPLGADTLPPPRRFAAVLIALRDKICPAYEKIRASIKSDEADLVIQIANLIVAAFDLATGAAMTIARTIALIGMKRFCATPTAVVQV</sequence>
<comment type="caution">
    <text evidence="1">The sequence shown here is derived from an EMBL/GenBank/DDBJ whole genome shotgun (WGS) entry which is preliminary data.</text>
</comment>
<dbReference type="EMBL" id="JBHSDU010000015">
    <property type="protein sequence ID" value="MFC4313640.1"/>
    <property type="molecule type" value="Genomic_DNA"/>
</dbReference>
<evidence type="ECO:0000313" key="2">
    <source>
        <dbReference type="Proteomes" id="UP001595904"/>
    </source>
</evidence>